<organism evidence="1 2">
    <name type="scientific">Haloflavibacter putidus</name>
    <dbReference type="NCBI Taxonomy" id="2576776"/>
    <lineage>
        <taxon>Bacteria</taxon>
        <taxon>Pseudomonadati</taxon>
        <taxon>Bacteroidota</taxon>
        <taxon>Flavobacteriia</taxon>
        <taxon>Flavobacteriales</taxon>
        <taxon>Flavobacteriaceae</taxon>
        <taxon>Haloflavibacter</taxon>
    </lineage>
</organism>
<sequence length="283" mass="33805">MRDKVFYILLVFVLSGCEWFQKKEIGEPIARVNETFLYKEDLEGLIPENLSKEDSLLRVNNYIRRWATEQVFMSQAKINLPKQQQEEFEDLVQAYRKELFIEAYKDIVINQQIDTAVNPLDIEKYYQSNRANFKLNQKLVKLRYLYVDQDFPDLKELKERLDRFDTDDKQYLENQTLSYKAAALNDSVWVTARSIYEEIKPLKDTVNELLLKKGKFLQLNDSTNVYLVKVKDVLLRNEEAPLEYVKPTIKQILLNRRKLELSKKLEKEITEDALKHERFEIYN</sequence>
<evidence type="ECO:0000313" key="1">
    <source>
        <dbReference type="EMBL" id="TQD38629.1"/>
    </source>
</evidence>
<dbReference type="RefSeq" id="WP_141421824.1">
    <property type="nucleotide sequence ID" value="NZ_VIAR01000007.1"/>
</dbReference>
<reference evidence="1 2" key="1">
    <citation type="submission" date="2019-06" db="EMBL/GenBank/DDBJ databases">
        <title>Flavibacter putida gen. nov., sp. nov., a novel marine bacterium of the family Flavobacteriaceae isolated from coastal seawater.</title>
        <authorList>
            <person name="Feng X."/>
        </authorList>
    </citation>
    <scope>NUCLEOTIDE SEQUENCE [LARGE SCALE GENOMIC DNA]</scope>
    <source>
        <strain evidence="1 2">PLHSN227</strain>
    </source>
</reference>
<comment type="caution">
    <text evidence="1">The sequence shown here is derived from an EMBL/GenBank/DDBJ whole genome shotgun (WGS) entry which is preliminary data.</text>
</comment>
<dbReference type="EMBL" id="VIAR01000007">
    <property type="protein sequence ID" value="TQD38629.1"/>
    <property type="molecule type" value="Genomic_DNA"/>
</dbReference>
<dbReference type="Proteomes" id="UP000317169">
    <property type="component" value="Unassembled WGS sequence"/>
</dbReference>
<dbReference type="PROSITE" id="PS51257">
    <property type="entry name" value="PROKAR_LIPOPROTEIN"/>
    <property type="match status" value="1"/>
</dbReference>
<keyword evidence="2" id="KW-1185">Reference proteome</keyword>
<dbReference type="AlphaFoldDB" id="A0A507ZMX2"/>
<protein>
    <submittedName>
        <fullName evidence="1">Peptidyl-prolyl cis-trans isomerase</fullName>
    </submittedName>
</protein>
<proteinExistence type="predicted"/>
<dbReference type="GO" id="GO:0016853">
    <property type="term" value="F:isomerase activity"/>
    <property type="evidence" value="ECO:0007669"/>
    <property type="project" value="UniProtKB-KW"/>
</dbReference>
<keyword evidence="1" id="KW-0413">Isomerase</keyword>
<accession>A0A507ZMX2</accession>
<evidence type="ECO:0000313" key="2">
    <source>
        <dbReference type="Proteomes" id="UP000317169"/>
    </source>
</evidence>
<gene>
    <name evidence="1" type="ORF">FKR84_08240</name>
</gene>
<dbReference type="OrthoDB" id="9785180at2"/>
<name>A0A507ZMX2_9FLAO</name>